<evidence type="ECO:0000256" key="1">
    <source>
        <dbReference type="ARBA" id="ARBA00004496"/>
    </source>
</evidence>
<evidence type="ECO:0000256" key="9">
    <source>
        <dbReference type="SAM" id="MobiDB-lite"/>
    </source>
</evidence>
<comment type="similarity">
    <text evidence="7">Belongs to the protein kinase superfamily. PAN3 family.</text>
</comment>
<dbReference type="Pfam" id="PF25586">
    <property type="entry name" value="zf-CCCH_PAN3"/>
    <property type="match status" value="1"/>
</dbReference>
<dbReference type="OrthoDB" id="204958at2759"/>
<comment type="domain">
    <text evidence="7">The pseudokinase domain, the coiled-coil (CC), and C-terminal knob domain (CK) form a structural unit (PKC) that forms an extensive high-affinity interaction surface for PAN2.</text>
</comment>
<feature type="region of interest" description="Disordered" evidence="9">
    <location>
        <begin position="105"/>
        <end position="146"/>
    </location>
</feature>
<comment type="caution">
    <text evidence="7">Lacks conserved residue(s) required for the propagation of feature annotation.</text>
</comment>
<feature type="compositionally biased region" description="Polar residues" evidence="9">
    <location>
        <begin position="135"/>
        <end position="146"/>
    </location>
</feature>
<dbReference type="PANTHER" id="PTHR12272">
    <property type="entry name" value="DEADENYLATION COMPLEX SUBUNIT PAN3"/>
    <property type="match status" value="1"/>
</dbReference>
<sequence>MAFFRPQSRSSAIKIVAPNQDPLPETSDAVLRGSSPKKDSTHRQCRNILIHGYCKFEGKGCAYYHPSRGDTGSPVPEQSTSTTSPSLPAAAVNAPVFVPKSILSASPAPPDIGDTIERPGAPPPPLPQGQGPSQMQYQNEYTEQGQESQYAEQIDDQGQYGQYAYGWNGGADENPYATEGMANQLPSLDTGQYGDAQDQHMHMQPEYNGVGVGAMDAFYHPNTTSYIRQPLNYHLYTTPIPPTAQQFFLSESTREELLKRAETIHMPPPQGLPLPEKMQGYHSLAPLEPMAGEQKRKLGNWNSTVYRATSERDGVVYALRRVENFRLTQESAFANVEAWSRIQHPNICDVREAFTTRAFNDNSLVVVYTYYPNSVTLYDAHLKLRPPTFQNGRVQHHNERIPERLLWSYIVQIGSAIKAVHDAGLCVRTVDASKILVTGKNRVRISSCGVFDILAHEAKYDLAMLQQEDLALFARLVLSLCCNNVSAMSTLTKSLEVVSRHYSPEIKNVILFLIPRAGPLRSIQQLFDTIGNQVAMEVDSAHLAVDQLQDDLMKELENARLIRLLCKFGFINERPEFDRDPRWSETGDRYIIKLFRDYVFHQVDENGNPVVNLSHVLTCLNKLDAGADERIMLVSRDEQSCLVVSYREIKSCVEAAFGDLARGTR</sequence>
<dbReference type="VEuPathDB" id="FungiDB:BD410DRAFT_782945"/>
<feature type="binding site" evidence="7">
    <location>
        <begin position="433"/>
        <end position="434"/>
    </location>
    <ligand>
        <name>ATP</name>
        <dbReference type="ChEBI" id="CHEBI:30616"/>
    </ligand>
</feature>
<dbReference type="PROSITE" id="PS50103">
    <property type="entry name" value="ZF_C3H1"/>
    <property type="match status" value="1"/>
</dbReference>
<evidence type="ECO:0000256" key="5">
    <source>
        <dbReference type="ARBA" id="ARBA00022840"/>
    </source>
</evidence>
<keyword evidence="13" id="KW-1185">Reference proteome</keyword>
<feature type="binding site" evidence="7">
    <location>
        <position position="320"/>
    </location>
    <ligand>
        <name>ATP</name>
        <dbReference type="ChEBI" id="CHEBI:30616"/>
    </ligand>
</feature>
<keyword evidence="5 7" id="KW-0067">ATP-binding</keyword>
<evidence type="ECO:0000256" key="8">
    <source>
        <dbReference type="PROSITE-ProRule" id="PRU00723"/>
    </source>
</evidence>
<proteinExistence type="inferred from homology"/>
<dbReference type="Pfam" id="PF00069">
    <property type="entry name" value="Pkinase"/>
    <property type="match status" value="1"/>
</dbReference>
<dbReference type="HAMAP" id="MF_03181">
    <property type="entry name" value="PAN3"/>
    <property type="match status" value="1"/>
</dbReference>
<comment type="domain">
    <text evidence="7">Contains a pseudokinase domain. The protein kinase domain is predicted to be catalytically inactive because some of the residues important for catalytic activity are substituted and it lacks the equivalent of the binding site for a peptide substrate. However, it has retained an ATP-binding site and ATP-binding is required for mRNA degradation, stimulating the activity of the PAN2 nuclease in vitro. The nucleotide-binding site is juxtaposed to the RNase active site of PAN2 in the complex and may actually bind nucleosides of a poly(A) RNA rather than ATP, feeding the poly(A)-tail to the active site of the deadenylase and thus increasing the efficiency with which this distributive enzyme degrades oligo(A) RNAs.</text>
</comment>
<name>A0A4Y7QJ50_9AGAM</name>
<keyword evidence="4 7" id="KW-0547">Nucleotide-binding</keyword>
<dbReference type="GO" id="GO:0005524">
    <property type="term" value="F:ATP binding"/>
    <property type="evidence" value="ECO:0007669"/>
    <property type="project" value="UniProtKB-UniRule"/>
</dbReference>
<dbReference type="PANTHER" id="PTHR12272:SF11">
    <property type="entry name" value="PAN2-PAN3 DEADENYLATION COMPLEX SUBUNIT PAN3"/>
    <property type="match status" value="1"/>
</dbReference>
<keyword evidence="8" id="KW-0479">Metal-binding</keyword>
<keyword evidence="8" id="KW-0863">Zinc-finger</keyword>
<comment type="subcellular location">
    <subcellularLocation>
        <location evidence="1 7">Cytoplasm</location>
    </subcellularLocation>
</comment>
<feature type="compositionally biased region" description="Low complexity" evidence="9">
    <location>
        <begin position="73"/>
        <end position="87"/>
    </location>
</feature>
<accession>A0A4Y7QJ50</accession>
<protein>
    <recommendedName>
        <fullName evidence="7">PAN2-PAN3 deadenylation complex subunit PAN3</fullName>
    </recommendedName>
    <alternativeName>
        <fullName evidence="7">PAB1P-dependent poly(A)-specific ribonuclease</fullName>
    </alternativeName>
    <alternativeName>
        <fullName evidence="7">Poly(A)-nuclease deadenylation complex subunit 3</fullName>
        <shortName evidence="7">PAN deadenylation complex subunit 3</shortName>
    </alternativeName>
</protein>
<reference evidence="12 13" key="1">
    <citation type="submission" date="2018-06" db="EMBL/GenBank/DDBJ databases">
        <title>A transcriptomic atlas of mushroom development highlights an independent origin of complex multicellularity.</title>
        <authorList>
            <consortium name="DOE Joint Genome Institute"/>
            <person name="Krizsan K."/>
            <person name="Almasi E."/>
            <person name="Merenyi Z."/>
            <person name="Sahu N."/>
            <person name="Viragh M."/>
            <person name="Koszo T."/>
            <person name="Mondo S."/>
            <person name="Kiss B."/>
            <person name="Balint B."/>
            <person name="Kues U."/>
            <person name="Barry K."/>
            <person name="Hegedus J.C."/>
            <person name="Henrissat B."/>
            <person name="Johnson J."/>
            <person name="Lipzen A."/>
            <person name="Ohm R."/>
            <person name="Nagy I."/>
            <person name="Pangilinan J."/>
            <person name="Yan J."/>
            <person name="Xiong Y."/>
            <person name="Grigoriev I.V."/>
            <person name="Hibbett D.S."/>
            <person name="Nagy L.G."/>
        </authorList>
    </citation>
    <scope>NUCLEOTIDE SEQUENCE [LARGE SCALE GENOMIC DNA]</scope>
    <source>
        <strain evidence="12 13">SZMC22713</strain>
    </source>
</reference>
<dbReference type="STRING" id="50990.A0A4Y7QJ50"/>
<dbReference type="GO" id="GO:0004672">
    <property type="term" value="F:protein kinase activity"/>
    <property type="evidence" value="ECO:0007669"/>
    <property type="project" value="InterPro"/>
</dbReference>
<dbReference type="GO" id="GO:0006397">
    <property type="term" value="P:mRNA processing"/>
    <property type="evidence" value="ECO:0007669"/>
    <property type="project" value="UniProtKB-KW"/>
</dbReference>
<evidence type="ECO:0000313" key="12">
    <source>
        <dbReference type="EMBL" id="TDL26859.1"/>
    </source>
</evidence>
<dbReference type="InterPro" id="IPR011009">
    <property type="entry name" value="Kinase-like_dom_sf"/>
</dbReference>
<dbReference type="Gene3D" id="1.10.287.3700">
    <property type="match status" value="1"/>
</dbReference>
<comment type="subunit">
    <text evidence="7">Homodimer. Forms a heterotrimer with a catalytic subunit PAN2 to form the poly(A)-nuclease (PAN) deadenylation complex. Interacts (via PAM-2 motif) with poly(A)-binding protein PAB1 (via PABC domain), conferring substrate specificity of the enzyme complex.</text>
</comment>
<evidence type="ECO:0000256" key="3">
    <source>
        <dbReference type="ARBA" id="ARBA00022664"/>
    </source>
</evidence>
<comment type="domain">
    <text evidence="7">The N-terminal zinc finger binds to poly(A) RNA.</text>
</comment>
<dbReference type="Gene3D" id="1.20.5.5160">
    <property type="match status" value="1"/>
</dbReference>
<dbReference type="InterPro" id="IPR041332">
    <property type="entry name" value="Pan3_CK"/>
</dbReference>
<dbReference type="InterPro" id="IPR000719">
    <property type="entry name" value="Prot_kinase_dom"/>
</dbReference>
<feature type="region of interest" description="Disordered" evidence="9">
    <location>
        <begin position="68"/>
        <end position="87"/>
    </location>
</feature>
<dbReference type="GO" id="GO:0000932">
    <property type="term" value="C:P-body"/>
    <property type="evidence" value="ECO:0007669"/>
    <property type="project" value="TreeGrafter"/>
</dbReference>
<dbReference type="GO" id="GO:0008270">
    <property type="term" value="F:zinc ion binding"/>
    <property type="evidence" value="ECO:0007669"/>
    <property type="project" value="UniProtKB-KW"/>
</dbReference>
<feature type="domain" description="C3H1-type" evidence="11">
    <location>
        <begin position="39"/>
        <end position="68"/>
    </location>
</feature>
<evidence type="ECO:0000259" key="11">
    <source>
        <dbReference type="PROSITE" id="PS50103"/>
    </source>
</evidence>
<dbReference type="Gene3D" id="6.10.250.3160">
    <property type="match status" value="1"/>
</dbReference>
<feature type="domain" description="Protein kinase" evidence="10">
    <location>
        <begin position="292"/>
        <end position="571"/>
    </location>
</feature>
<feature type="zinc finger region" description="C3H1-type" evidence="8">
    <location>
        <begin position="39"/>
        <end position="68"/>
    </location>
</feature>
<feature type="coiled-coil region" evidence="7">
    <location>
        <begin position="532"/>
        <end position="570"/>
    </location>
</feature>
<dbReference type="EMBL" id="ML170160">
    <property type="protein sequence ID" value="TDL26859.1"/>
    <property type="molecule type" value="Genomic_DNA"/>
</dbReference>
<keyword evidence="3 7" id="KW-0507">mRNA processing</keyword>
<organism evidence="12 13">
    <name type="scientific">Rickenella mellea</name>
    <dbReference type="NCBI Taxonomy" id="50990"/>
    <lineage>
        <taxon>Eukaryota</taxon>
        <taxon>Fungi</taxon>
        <taxon>Dikarya</taxon>
        <taxon>Basidiomycota</taxon>
        <taxon>Agaricomycotina</taxon>
        <taxon>Agaricomycetes</taxon>
        <taxon>Hymenochaetales</taxon>
        <taxon>Rickenellaceae</taxon>
        <taxon>Rickenella</taxon>
    </lineage>
</organism>
<evidence type="ECO:0000256" key="4">
    <source>
        <dbReference type="ARBA" id="ARBA00022741"/>
    </source>
</evidence>
<comment type="function">
    <text evidence="7">Regulatory subunit of the poly(A)-nuclease (PAN) deadenylation complex, one of two cytoplasmic mRNA deadenylases involved in mRNA turnover. PAN specifically shortens poly(A) tails of RNA and the activity is stimulated by poly(A)-binding protein PAB1. PAN deadenylation is followed by rapid degradation of the shortened mRNA tails by the CCR4-NOT complex. Deadenylated mRNAs are then degraded by two alternative mechanisms, namely exosome-mediated 3'-5' exonucleolytic degradation, or deadenlyation-dependent mRNA decaping and subsequent 5'-3' exonucleolytic degradation by XRN1. May also be involved in post-transcriptional maturation of mRNA poly(A) tails. PAN3 acts as a positive regulator for PAN activity, recruiting the catalytic subunit PAN2 to mRNA via its interaction with RNA and with PAB1.</text>
</comment>
<dbReference type="Proteomes" id="UP000294933">
    <property type="component" value="Unassembled WGS sequence"/>
</dbReference>
<gene>
    <name evidence="7" type="primary">PAN3</name>
    <name evidence="12" type="ORF">BD410DRAFT_782945</name>
</gene>
<keyword evidence="8" id="KW-0862">Zinc</keyword>
<dbReference type="InterPro" id="IPR000571">
    <property type="entry name" value="Znf_CCCH"/>
</dbReference>
<evidence type="ECO:0000256" key="2">
    <source>
        <dbReference type="ARBA" id="ARBA00022490"/>
    </source>
</evidence>
<dbReference type="GO" id="GO:0000289">
    <property type="term" value="P:nuclear-transcribed mRNA poly(A) tail shortening"/>
    <property type="evidence" value="ECO:0007669"/>
    <property type="project" value="UniProtKB-UniRule"/>
</dbReference>
<dbReference type="AlphaFoldDB" id="A0A4Y7QJ50"/>
<dbReference type="GO" id="GO:0008143">
    <property type="term" value="F:poly(A) binding"/>
    <property type="evidence" value="ECO:0007669"/>
    <property type="project" value="TreeGrafter"/>
</dbReference>
<evidence type="ECO:0000259" key="10">
    <source>
        <dbReference type="PROSITE" id="PS50011"/>
    </source>
</evidence>
<dbReference type="FunFam" id="1.10.287.3700:FF:000001">
    <property type="entry name" value="PAN2-PAN3 deadenylation complex subunit PAN3"/>
    <property type="match status" value="1"/>
</dbReference>
<feature type="region of interest" description="Knob domain" evidence="7">
    <location>
        <begin position="571"/>
        <end position="665"/>
    </location>
</feature>
<keyword evidence="2 7" id="KW-0963">Cytoplasm</keyword>
<evidence type="ECO:0000256" key="6">
    <source>
        <dbReference type="ARBA" id="ARBA00023054"/>
    </source>
</evidence>
<evidence type="ECO:0000313" key="13">
    <source>
        <dbReference type="Proteomes" id="UP000294933"/>
    </source>
</evidence>
<feature type="region of interest" description="Disordered" evidence="9">
    <location>
        <begin position="1"/>
        <end position="42"/>
    </location>
</feature>
<dbReference type="GO" id="GO:0031251">
    <property type="term" value="C:PAN complex"/>
    <property type="evidence" value="ECO:0007669"/>
    <property type="project" value="UniProtKB-UniRule"/>
</dbReference>
<dbReference type="Gene3D" id="1.10.510.10">
    <property type="entry name" value="Transferase(Phosphotransferase) domain 1"/>
    <property type="match status" value="1"/>
</dbReference>
<dbReference type="SUPFAM" id="SSF56112">
    <property type="entry name" value="Protein kinase-like (PK-like)"/>
    <property type="match status" value="1"/>
</dbReference>
<dbReference type="PROSITE" id="PS50011">
    <property type="entry name" value="PROTEIN_KINASE_DOM"/>
    <property type="match status" value="1"/>
</dbReference>
<dbReference type="Pfam" id="PF18101">
    <property type="entry name" value="Pan3_CK"/>
    <property type="match status" value="1"/>
</dbReference>
<keyword evidence="6 7" id="KW-0175">Coiled coil</keyword>
<dbReference type="FunFam" id="1.20.5.5160:FF:000002">
    <property type="entry name" value="PAN2-PAN3 deadenylation complex subunit PAN3"/>
    <property type="match status" value="1"/>
</dbReference>
<evidence type="ECO:0000256" key="7">
    <source>
        <dbReference type="HAMAP-Rule" id="MF_03181"/>
    </source>
</evidence>
<dbReference type="InterPro" id="IPR030844">
    <property type="entry name" value="PAN3"/>
</dbReference>